<dbReference type="EMBL" id="PGCP01000014">
    <property type="protein sequence ID" value="PJC93287.1"/>
    <property type="molecule type" value="Genomic_DNA"/>
</dbReference>
<sequence>MEEFQTYDVPMSSELAIPTAKRLVARFYSTNSLLQHLPAFLKTYTVDLSVGNSSVRGITTVSFAIKKGKGG</sequence>
<proteinExistence type="predicted"/>
<dbReference type="Proteomes" id="UP000232060">
    <property type="component" value="Unassembled WGS sequence"/>
</dbReference>
<evidence type="ECO:0000313" key="2">
    <source>
        <dbReference type="Proteomes" id="UP000232060"/>
    </source>
</evidence>
<name>A0A2M8H9N6_9GAMM</name>
<reference evidence="1 2" key="1">
    <citation type="submission" date="2017-11" db="EMBL/GenBank/DDBJ databases">
        <title>Draft genome sequence of environmental isolate Aeromonas lusitania sp. nov. MDC 2473.</title>
        <authorList>
            <person name="Colston S.M."/>
            <person name="Navarro A."/>
            <person name="Martinez-Murcia A.J."/>
            <person name="Graf J."/>
        </authorList>
    </citation>
    <scope>NUCLEOTIDE SEQUENCE [LARGE SCALE GENOMIC DNA]</scope>
    <source>
        <strain evidence="1 2">MDC 2473</strain>
    </source>
</reference>
<accession>A0A2M8H9N6</accession>
<dbReference type="AlphaFoldDB" id="A0A2M8H9N6"/>
<gene>
    <name evidence="1" type="ORF">CUC44_10090</name>
</gene>
<organism evidence="1 2">
    <name type="scientific">Aeromonas lusitana</name>
    <dbReference type="NCBI Taxonomy" id="931529"/>
    <lineage>
        <taxon>Bacteria</taxon>
        <taxon>Pseudomonadati</taxon>
        <taxon>Pseudomonadota</taxon>
        <taxon>Gammaproteobacteria</taxon>
        <taxon>Aeromonadales</taxon>
        <taxon>Aeromonadaceae</taxon>
        <taxon>Aeromonas</taxon>
    </lineage>
</organism>
<evidence type="ECO:0000313" key="1">
    <source>
        <dbReference type="EMBL" id="PJC93287.1"/>
    </source>
</evidence>
<keyword evidence="2" id="KW-1185">Reference proteome</keyword>
<protein>
    <submittedName>
        <fullName evidence="1">Uncharacterized protein</fullName>
    </submittedName>
</protein>
<comment type="caution">
    <text evidence="1">The sequence shown here is derived from an EMBL/GenBank/DDBJ whole genome shotgun (WGS) entry which is preliminary data.</text>
</comment>